<dbReference type="AlphaFoldDB" id="A0A9D4H7L6"/>
<reference evidence="1" key="1">
    <citation type="journal article" date="2019" name="bioRxiv">
        <title>The Genome of the Zebra Mussel, Dreissena polymorpha: A Resource for Invasive Species Research.</title>
        <authorList>
            <person name="McCartney M.A."/>
            <person name="Auch B."/>
            <person name="Kono T."/>
            <person name="Mallez S."/>
            <person name="Zhang Y."/>
            <person name="Obille A."/>
            <person name="Becker A."/>
            <person name="Abrahante J.E."/>
            <person name="Garbe J."/>
            <person name="Badalamenti J.P."/>
            <person name="Herman A."/>
            <person name="Mangelson H."/>
            <person name="Liachko I."/>
            <person name="Sullivan S."/>
            <person name="Sone E.D."/>
            <person name="Koren S."/>
            <person name="Silverstein K.A.T."/>
            <person name="Beckman K.B."/>
            <person name="Gohl D.M."/>
        </authorList>
    </citation>
    <scope>NUCLEOTIDE SEQUENCE</scope>
    <source>
        <strain evidence="1">Duluth1</strain>
        <tissue evidence="1">Whole animal</tissue>
    </source>
</reference>
<gene>
    <name evidence="1" type="ORF">DPMN_128652</name>
</gene>
<comment type="caution">
    <text evidence="1">The sequence shown here is derived from an EMBL/GenBank/DDBJ whole genome shotgun (WGS) entry which is preliminary data.</text>
</comment>
<dbReference type="EMBL" id="JAIWYP010000005">
    <property type="protein sequence ID" value="KAH3826742.1"/>
    <property type="molecule type" value="Genomic_DNA"/>
</dbReference>
<keyword evidence="2" id="KW-1185">Reference proteome</keyword>
<dbReference type="Proteomes" id="UP000828390">
    <property type="component" value="Unassembled WGS sequence"/>
</dbReference>
<proteinExistence type="predicted"/>
<evidence type="ECO:0000313" key="2">
    <source>
        <dbReference type="Proteomes" id="UP000828390"/>
    </source>
</evidence>
<organism evidence="1 2">
    <name type="scientific">Dreissena polymorpha</name>
    <name type="common">Zebra mussel</name>
    <name type="synonym">Mytilus polymorpha</name>
    <dbReference type="NCBI Taxonomy" id="45954"/>
    <lineage>
        <taxon>Eukaryota</taxon>
        <taxon>Metazoa</taxon>
        <taxon>Spiralia</taxon>
        <taxon>Lophotrochozoa</taxon>
        <taxon>Mollusca</taxon>
        <taxon>Bivalvia</taxon>
        <taxon>Autobranchia</taxon>
        <taxon>Heteroconchia</taxon>
        <taxon>Euheterodonta</taxon>
        <taxon>Imparidentia</taxon>
        <taxon>Neoheterodontei</taxon>
        <taxon>Myida</taxon>
        <taxon>Dreissenoidea</taxon>
        <taxon>Dreissenidae</taxon>
        <taxon>Dreissena</taxon>
    </lineage>
</organism>
<sequence>MYRLCREKALHSLVRSKVVAQRRVKLAKEASPSATRYIHQMVILIGAPREGSILMDMWKWTPTQTLQLFFYARAGLLQR</sequence>
<evidence type="ECO:0000313" key="1">
    <source>
        <dbReference type="EMBL" id="KAH3826742.1"/>
    </source>
</evidence>
<accession>A0A9D4H7L6</accession>
<name>A0A9D4H7L6_DREPO</name>
<protein>
    <submittedName>
        <fullName evidence="1">Uncharacterized protein</fullName>
    </submittedName>
</protein>
<reference evidence="1" key="2">
    <citation type="submission" date="2020-11" db="EMBL/GenBank/DDBJ databases">
        <authorList>
            <person name="McCartney M.A."/>
            <person name="Auch B."/>
            <person name="Kono T."/>
            <person name="Mallez S."/>
            <person name="Becker A."/>
            <person name="Gohl D.M."/>
            <person name="Silverstein K.A.T."/>
            <person name="Koren S."/>
            <person name="Bechman K.B."/>
            <person name="Herman A."/>
            <person name="Abrahante J.E."/>
            <person name="Garbe J."/>
        </authorList>
    </citation>
    <scope>NUCLEOTIDE SEQUENCE</scope>
    <source>
        <strain evidence="1">Duluth1</strain>
        <tissue evidence="1">Whole animal</tissue>
    </source>
</reference>